<evidence type="ECO:0000256" key="1">
    <source>
        <dbReference type="SAM" id="SignalP"/>
    </source>
</evidence>
<keyword evidence="3" id="KW-1185">Reference proteome</keyword>
<feature type="chain" id="PRO_5046373371" evidence="1">
    <location>
        <begin position="21"/>
        <end position="219"/>
    </location>
</feature>
<evidence type="ECO:0000313" key="3">
    <source>
        <dbReference type="Proteomes" id="UP001158576"/>
    </source>
</evidence>
<gene>
    <name evidence="2" type="ORF">OKIOD_LOCUS10056</name>
</gene>
<name>A0ABN7SMG2_OIKDI</name>
<reference evidence="2 3" key="1">
    <citation type="submission" date="2021-04" db="EMBL/GenBank/DDBJ databases">
        <authorList>
            <person name="Bliznina A."/>
        </authorList>
    </citation>
    <scope>NUCLEOTIDE SEQUENCE [LARGE SCALE GENOMIC DNA]</scope>
</reference>
<protein>
    <submittedName>
        <fullName evidence="2">Oidioi.mRNA.OKI2018_I69.chr1.g1291.t1.cds</fullName>
    </submittedName>
</protein>
<accession>A0ABN7SMG2</accession>
<evidence type="ECO:0000313" key="2">
    <source>
        <dbReference type="EMBL" id="CAG5104513.1"/>
    </source>
</evidence>
<organism evidence="2 3">
    <name type="scientific">Oikopleura dioica</name>
    <name type="common">Tunicate</name>
    <dbReference type="NCBI Taxonomy" id="34765"/>
    <lineage>
        <taxon>Eukaryota</taxon>
        <taxon>Metazoa</taxon>
        <taxon>Chordata</taxon>
        <taxon>Tunicata</taxon>
        <taxon>Appendicularia</taxon>
        <taxon>Copelata</taxon>
        <taxon>Oikopleuridae</taxon>
        <taxon>Oikopleura</taxon>
    </lineage>
</organism>
<sequence>MLKLLIFLVYALEAFRPVFREGECPDEDLAVLCDSYCYLDYIECKDTCESAGCERECLSSYTDCYRACPCFELCKNGCVDCPHSVCTCRSPEINNVDYQQCIKEVNQDFNSCFRNCTADETCYNGCTQLLVEDSRKCPCNSGCPLGCPCESGYTCQKYITAMCQSSSSGFVDFSYMMSADGHIQACFEILFFFISQLLSKLYQGKPFLLVPINKYAVSL</sequence>
<dbReference type="EMBL" id="OU015566">
    <property type="protein sequence ID" value="CAG5104513.1"/>
    <property type="molecule type" value="Genomic_DNA"/>
</dbReference>
<proteinExistence type="predicted"/>
<dbReference type="Proteomes" id="UP001158576">
    <property type="component" value="Chromosome 1"/>
</dbReference>
<feature type="signal peptide" evidence="1">
    <location>
        <begin position="1"/>
        <end position="20"/>
    </location>
</feature>
<keyword evidence="1" id="KW-0732">Signal</keyword>